<sequence length="216" mass="23840">MGHRYRVRCAFVEVHELEIAGAWVFTPRQHTDDRGTFLEWFRSETVVEAVGHPLHLAQANHSVSRRGTLRGIHYAAVPPSQAKYVTCVHGRVLDCVVDIRLGSPTYGTHQAVLLDDVDRKGLYLAEGLGHSFMALTDNAAISYICSTPYSPAREYGIDPLDPDLTLPWPRDVAPLLSEKDARAPSLKEAEAAGLLPSYSACTAYYETLRIQAGHGQ</sequence>
<dbReference type="KEGG" id="fsy:FsymDg_0984"/>
<dbReference type="eggNOG" id="COG1898">
    <property type="taxonomic scope" value="Bacteria"/>
</dbReference>
<dbReference type="GO" id="GO:0005829">
    <property type="term" value="C:cytosol"/>
    <property type="evidence" value="ECO:0007669"/>
    <property type="project" value="TreeGrafter"/>
</dbReference>
<comment type="function">
    <text evidence="4">Catalyzes the epimerization of the C3' and C5'positions of dTDP-6-deoxy-D-xylo-4-hexulose, forming dTDP-6-deoxy-L-lyxo-4-hexulose.</text>
</comment>
<evidence type="ECO:0000313" key="5">
    <source>
        <dbReference type="EMBL" id="AEH08489.1"/>
    </source>
</evidence>
<dbReference type="CDD" id="cd00438">
    <property type="entry name" value="cupin_RmlC"/>
    <property type="match status" value="1"/>
</dbReference>
<comment type="subunit">
    <text evidence="4">Homodimer.</text>
</comment>
<dbReference type="UniPathway" id="UPA00124"/>
<dbReference type="InterPro" id="IPR011051">
    <property type="entry name" value="RmlC_Cupin_sf"/>
</dbReference>
<feature type="active site" description="Proton donor" evidence="2">
    <location>
        <position position="143"/>
    </location>
</feature>
<dbReference type="Pfam" id="PF00908">
    <property type="entry name" value="dTDP_sugar_isom"/>
    <property type="match status" value="1"/>
</dbReference>
<evidence type="ECO:0000313" key="6">
    <source>
        <dbReference type="Proteomes" id="UP000001549"/>
    </source>
</evidence>
<evidence type="ECO:0000256" key="3">
    <source>
        <dbReference type="PIRSR" id="PIRSR600888-3"/>
    </source>
</evidence>
<keyword evidence="6" id="KW-1185">Reference proteome</keyword>
<evidence type="ECO:0000256" key="2">
    <source>
        <dbReference type="PIRSR" id="PIRSR600888-1"/>
    </source>
</evidence>
<reference evidence="5 6" key="1">
    <citation type="submission" date="2011-05" db="EMBL/GenBank/DDBJ databases">
        <title>Complete sequence of chromosome of Frankia symbiont of Datisca glomerata.</title>
        <authorList>
            <consortium name="US DOE Joint Genome Institute"/>
            <person name="Lucas S."/>
            <person name="Han J."/>
            <person name="Lapidus A."/>
            <person name="Cheng J.-F."/>
            <person name="Goodwin L."/>
            <person name="Pitluck S."/>
            <person name="Peters L."/>
            <person name="Mikhailova N."/>
            <person name="Chertkov O."/>
            <person name="Teshima H."/>
            <person name="Han C."/>
            <person name="Tapia R."/>
            <person name="Land M."/>
            <person name="Hauser L."/>
            <person name="Kyrpides N."/>
            <person name="Ivanova N."/>
            <person name="Pagani I."/>
            <person name="Berry A."/>
            <person name="Pawlowski K."/>
            <person name="Persson T."/>
            <person name="Vanden Heuvel B."/>
            <person name="Benson D."/>
            <person name="Woyke T."/>
        </authorList>
    </citation>
    <scope>NUCLEOTIDE SEQUENCE [LARGE SCALE GENOMIC DNA]</scope>
    <source>
        <strain evidence="6">4085684</strain>
    </source>
</reference>
<proteinExistence type="inferred from homology"/>
<name>F8AXZ0_9ACTN</name>
<dbReference type="EMBL" id="CP002801">
    <property type="protein sequence ID" value="AEH08489.1"/>
    <property type="molecule type" value="Genomic_DNA"/>
</dbReference>
<feature type="active site" description="Proton acceptor" evidence="2">
    <location>
        <position position="73"/>
    </location>
</feature>
<dbReference type="PANTHER" id="PTHR21047">
    <property type="entry name" value="DTDP-6-DEOXY-D-GLUCOSE-3,5 EPIMERASE"/>
    <property type="match status" value="1"/>
</dbReference>
<dbReference type="AlphaFoldDB" id="F8AXZ0"/>
<accession>F8AXZ0</accession>
<dbReference type="GO" id="GO:0008830">
    <property type="term" value="F:dTDP-4-dehydrorhamnose 3,5-epimerase activity"/>
    <property type="evidence" value="ECO:0007669"/>
    <property type="project" value="UniProtKB-UniRule"/>
</dbReference>
<dbReference type="InterPro" id="IPR000888">
    <property type="entry name" value="RmlC-like"/>
</dbReference>
<dbReference type="SUPFAM" id="SSF51182">
    <property type="entry name" value="RmlC-like cupins"/>
    <property type="match status" value="1"/>
</dbReference>
<dbReference type="NCBIfam" id="TIGR01221">
    <property type="entry name" value="rmlC"/>
    <property type="match status" value="1"/>
</dbReference>
<dbReference type="GO" id="GO:0019305">
    <property type="term" value="P:dTDP-rhamnose biosynthetic process"/>
    <property type="evidence" value="ECO:0007669"/>
    <property type="project" value="UniProtKB-UniRule"/>
</dbReference>
<evidence type="ECO:0000256" key="4">
    <source>
        <dbReference type="RuleBase" id="RU364069"/>
    </source>
</evidence>
<dbReference type="STRING" id="656024.FsymDg_0984"/>
<dbReference type="InterPro" id="IPR014710">
    <property type="entry name" value="RmlC-like_jellyroll"/>
</dbReference>
<gene>
    <name evidence="5" type="ordered locus">FsymDg_0984</name>
</gene>
<protein>
    <recommendedName>
        <fullName evidence="4">dTDP-4-dehydrorhamnose 3,5-epimerase</fullName>
        <ecNumber evidence="4">5.1.3.13</ecNumber>
    </recommendedName>
    <alternativeName>
        <fullName evidence="4">Thymidine diphospho-4-keto-rhamnose 3,5-epimerase</fullName>
    </alternativeName>
</protein>
<dbReference type="GO" id="GO:0000271">
    <property type="term" value="P:polysaccharide biosynthetic process"/>
    <property type="evidence" value="ECO:0007669"/>
    <property type="project" value="TreeGrafter"/>
</dbReference>
<feature type="site" description="Participates in a stacking interaction with the thymidine ring of dTDP-4-oxo-6-deoxyglucose" evidence="3">
    <location>
        <position position="149"/>
    </location>
</feature>
<dbReference type="Proteomes" id="UP000001549">
    <property type="component" value="Chromosome"/>
</dbReference>
<dbReference type="PANTHER" id="PTHR21047:SF2">
    <property type="entry name" value="THYMIDINE DIPHOSPHO-4-KETO-RHAMNOSE 3,5-EPIMERASE"/>
    <property type="match status" value="1"/>
</dbReference>
<dbReference type="RefSeq" id="WP_013872467.1">
    <property type="nucleotide sequence ID" value="NC_015656.1"/>
</dbReference>
<dbReference type="EC" id="5.1.3.13" evidence="4"/>
<comment type="similarity">
    <text evidence="1 4">Belongs to the dTDP-4-dehydrorhamnose 3,5-epimerase family.</text>
</comment>
<evidence type="ECO:0000256" key="1">
    <source>
        <dbReference type="ARBA" id="ARBA00010154"/>
    </source>
</evidence>
<comment type="pathway">
    <text evidence="4">Carbohydrate biosynthesis; dTDP-L-rhamnose biosynthesis.</text>
</comment>
<dbReference type="Gene3D" id="2.60.120.10">
    <property type="entry name" value="Jelly Rolls"/>
    <property type="match status" value="1"/>
</dbReference>
<organism evidence="5 6">
    <name type="scientific">Candidatus Protofrankia datiscae</name>
    <dbReference type="NCBI Taxonomy" id="2716812"/>
    <lineage>
        <taxon>Bacteria</taxon>
        <taxon>Bacillati</taxon>
        <taxon>Actinomycetota</taxon>
        <taxon>Actinomycetes</taxon>
        <taxon>Frankiales</taxon>
        <taxon>Frankiaceae</taxon>
        <taxon>Protofrankia</taxon>
    </lineage>
</organism>
<comment type="catalytic activity">
    <reaction evidence="4">
        <text>dTDP-4-dehydro-6-deoxy-alpha-D-glucose = dTDP-4-dehydro-beta-L-rhamnose</text>
        <dbReference type="Rhea" id="RHEA:16969"/>
        <dbReference type="ChEBI" id="CHEBI:57649"/>
        <dbReference type="ChEBI" id="CHEBI:62830"/>
        <dbReference type="EC" id="5.1.3.13"/>
    </reaction>
</comment>
<keyword evidence="4 5" id="KW-0413">Isomerase</keyword>
<dbReference type="HOGENOM" id="CLU_090940_0_0_11"/>